<keyword evidence="1" id="KW-0238">DNA-binding</keyword>
<name>A0A142VBY4_9CHLR</name>
<dbReference type="RefSeq" id="WP_034376985.1">
    <property type="nucleotide sequence ID" value="NZ_AP024514.1"/>
</dbReference>
<organism evidence="3 4">
    <name type="scientific">Dehalococcoides mccartyi</name>
    <dbReference type="NCBI Taxonomy" id="61435"/>
    <lineage>
        <taxon>Bacteria</taxon>
        <taxon>Bacillati</taxon>
        <taxon>Chloroflexota</taxon>
        <taxon>Dehalococcoidia</taxon>
        <taxon>Dehalococcoidales</taxon>
        <taxon>Dehalococcoidaceae</taxon>
        <taxon>Dehalococcoides</taxon>
    </lineage>
</organism>
<proteinExistence type="predicted"/>
<dbReference type="SMART" id="SM00422">
    <property type="entry name" value="HTH_MERR"/>
    <property type="match status" value="1"/>
</dbReference>
<dbReference type="Pfam" id="PF13411">
    <property type="entry name" value="MerR_1"/>
    <property type="match status" value="1"/>
</dbReference>
<evidence type="ECO:0000313" key="4">
    <source>
        <dbReference type="Proteomes" id="UP000076394"/>
    </source>
</evidence>
<dbReference type="EMBL" id="CP011127">
    <property type="protein sequence ID" value="AMU87350.1"/>
    <property type="molecule type" value="Genomic_DNA"/>
</dbReference>
<dbReference type="GO" id="GO:0003677">
    <property type="term" value="F:DNA binding"/>
    <property type="evidence" value="ECO:0007669"/>
    <property type="project" value="UniProtKB-KW"/>
</dbReference>
<accession>A0A142VBY4</accession>
<evidence type="ECO:0000313" key="3">
    <source>
        <dbReference type="EMBL" id="AMU87350.1"/>
    </source>
</evidence>
<dbReference type="Proteomes" id="UP000076394">
    <property type="component" value="Chromosome"/>
</dbReference>
<dbReference type="InterPro" id="IPR000551">
    <property type="entry name" value="MerR-type_HTH_dom"/>
</dbReference>
<dbReference type="PANTHER" id="PTHR30204:SF97">
    <property type="entry name" value="MERR FAMILY REGULATORY PROTEIN"/>
    <property type="match status" value="1"/>
</dbReference>
<dbReference type="GO" id="GO:0003700">
    <property type="term" value="F:DNA-binding transcription factor activity"/>
    <property type="evidence" value="ECO:0007669"/>
    <property type="project" value="InterPro"/>
</dbReference>
<protein>
    <submittedName>
        <fullName evidence="3">MerR family transcriptional regulator</fullName>
    </submittedName>
</protein>
<feature type="domain" description="HTH merR-type" evidence="2">
    <location>
        <begin position="11"/>
        <end position="81"/>
    </location>
</feature>
<gene>
    <name evidence="3" type="ORF">Dm11a5_1524</name>
</gene>
<dbReference type="Gene3D" id="1.10.1660.10">
    <property type="match status" value="1"/>
</dbReference>
<dbReference type="OrthoDB" id="166060at2"/>
<evidence type="ECO:0000256" key="1">
    <source>
        <dbReference type="ARBA" id="ARBA00023125"/>
    </source>
</evidence>
<dbReference type="SUPFAM" id="SSF46955">
    <property type="entry name" value="Putative DNA-binding domain"/>
    <property type="match status" value="1"/>
</dbReference>
<evidence type="ECO:0000259" key="2">
    <source>
        <dbReference type="PROSITE" id="PS50937"/>
    </source>
</evidence>
<dbReference type="PATRIC" id="fig|61435.13.peg.1414"/>
<reference evidence="3 4" key="1">
    <citation type="submission" date="2015-03" db="EMBL/GenBank/DDBJ databases">
        <title>Genomic characterization of Dehalococcoides mccartyi strain 11a5, an unusal plasmid-containing chloroethene dechlorinator.</title>
        <authorList>
            <person name="Zhao S."/>
            <person name="Ding C."/>
            <person name="He J."/>
        </authorList>
    </citation>
    <scope>NUCLEOTIDE SEQUENCE [LARGE SCALE GENOMIC DNA]</scope>
    <source>
        <strain evidence="3 4">11a5</strain>
    </source>
</reference>
<sequence>MRKTDIVKQGMMRISEVAKAAGVSLPTIHYYTREGLLFPSLKTAHNMAYYSPDCVEDIRLIKEFQSKRFLPLSVIKLILQAKRDGQDVKHVSEMESVLGDIFQPMPDETQFVSISLAELISVSGLSETDVNELIAMGVIIASETENGPVFDGIETRIAQIAKRLLTFGLKPADFEIYQQYMEITRSEFKTMHEIIHHLPNHEVIPLGELFKLVSDFKGCLATRIYRQEARHLQEHS</sequence>
<dbReference type="PANTHER" id="PTHR30204">
    <property type="entry name" value="REDOX-CYCLING DRUG-SENSING TRANSCRIPTIONAL ACTIVATOR SOXR"/>
    <property type="match status" value="1"/>
</dbReference>
<dbReference type="AlphaFoldDB" id="A0A142VBY4"/>
<dbReference type="InterPro" id="IPR009061">
    <property type="entry name" value="DNA-bd_dom_put_sf"/>
</dbReference>
<dbReference type="InterPro" id="IPR047057">
    <property type="entry name" value="MerR_fam"/>
</dbReference>
<dbReference type="PROSITE" id="PS50937">
    <property type="entry name" value="HTH_MERR_2"/>
    <property type="match status" value="1"/>
</dbReference>